<dbReference type="PRINTS" id="PR00035">
    <property type="entry name" value="HTHGNTR"/>
</dbReference>
<name>A0A840RU79_9BURK</name>
<dbReference type="SUPFAM" id="SSF46785">
    <property type="entry name" value="Winged helix' DNA-binding domain"/>
    <property type="match status" value="1"/>
</dbReference>
<dbReference type="SMART" id="SM00895">
    <property type="entry name" value="FCD"/>
    <property type="match status" value="1"/>
</dbReference>
<dbReference type="RefSeq" id="WP_168055820.1">
    <property type="nucleotide sequence ID" value="NZ_JAAOZT010000007.1"/>
</dbReference>
<dbReference type="PANTHER" id="PTHR43537:SF5">
    <property type="entry name" value="UXU OPERON TRANSCRIPTIONAL REGULATOR"/>
    <property type="match status" value="1"/>
</dbReference>
<evidence type="ECO:0000313" key="5">
    <source>
        <dbReference type="EMBL" id="MBB5200712.1"/>
    </source>
</evidence>
<comment type="caution">
    <text evidence="5">The sequence shown here is derived from an EMBL/GenBank/DDBJ whole genome shotgun (WGS) entry which is preliminary data.</text>
</comment>
<dbReference type="Gene3D" id="1.20.120.530">
    <property type="entry name" value="GntR ligand-binding domain-like"/>
    <property type="match status" value="1"/>
</dbReference>
<dbReference type="EMBL" id="JACHHQ010000005">
    <property type="protein sequence ID" value="MBB5200712.1"/>
    <property type="molecule type" value="Genomic_DNA"/>
</dbReference>
<evidence type="ECO:0000259" key="4">
    <source>
        <dbReference type="PROSITE" id="PS50949"/>
    </source>
</evidence>
<keyword evidence="2" id="KW-0238">DNA-binding</keyword>
<evidence type="ECO:0000313" key="6">
    <source>
        <dbReference type="Proteomes" id="UP000571084"/>
    </source>
</evidence>
<dbReference type="GO" id="GO:0003700">
    <property type="term" value="F:DNA-binding transcription factor activity"/>
    <property type="evidence" value="ECO:0007669"/>
    <property type="project" value="InterPro"/>
</dbReference>
<dbReference type="InterPro" id="IPR036390">
    <property type="entry name" value="WH_DNA-bd_sf"/>
</dbReference>
<evidence type="ECO:0000256" key="3">
    <source>
        <dbReference type="ARBA" id="ARBA00023163"/>
    </source>
</evidence>
<dbReference type="Pfam" id="PF00392">
    <property type="entry name" value="GntR"/>
    <property type="match status" value="1"/>
</dbReference>
<dbReference type="PANTHER" id="PTHR43537">
    <property type="entry name" value="TRANSCRIPTIONAL REGULATOR, GNTR FAMILY"/>
    <property type="match status" value="1"/>
</dbReference>
<dbReference type="GO" id="GO:0003677">
    <property type="term" value="F:DNA binding"/>
    <property type="evidence" value="ECO:0007669"/>
    <property type="project" value="UniProtKB-KW"/>
</dbReference>
<dbReference type="Proteomes" id="UP000571084">
    <property type="component" value="Unassembled WGS sequence"/>
</dbReference>
<dbReference type="PROSITE" id="PS50949">
    <property type="entry name" value="HTH_GNTR"/>
    <property type="match status" value="1"/>
</dbReference>
<keyword evidence="6" id="KW-1185">Reference proteome</keyword>
<dbReference type="InterPro" id="IPR000524">
    <property type="entry name" value="Tscrpt_reg_HTH_GntR"/>
</dbReference>
<sequence>MFQKLAANRASLSDTVAQELLQKIQSGEYGPGAKLPTEPVLSEAYGVSRTVVREAISRLKNEGAVEPRQGSGVYVSEQGHLRPLRIQFDEASSADAVLQIVELRRAIDAEVAALAATRRTPRQLKAIETALRGIEADVIAGGDGVKADVLFHRRIAEATGNPFLLQTLAFLNQYLEAATKITRTNEARRDDFMRQVYEEHAAIATAISAGDALSARNAAQTHMFNAARRLSQGAPAGPVIKKVSIKNPAGVRAKKIAQAL</sequence>
<proteinExistence type="predicted"/>
<dbReference type="Pfam" id="PF07729">
    <property type="entry name" value="FCD"/>
    <property type="match status" value="1"/>
</dbReference>
<accession>A0A840RU79</accession>
<evidence type="ECO:0000256" key="1">
    <source>
        <dbReference type="ARBA" id="ARBA00023015"/>
    </source>
</evidence>
<protein>
    <submittedName>
        <fullName evidence="5">GntR family transcriptional repressor for pyruvate dehydrogenase complex</fullName>
    </submittedName>
</protein>
<dbReference type="CDD" id="cd07377">
    <property type="entry name" value="WHTH_GntR"/>
    <property type="match status" value="1"/>
</dbReference>
<dbReference type="SUPFAM" id="SSF48008">
    <property type="entry name" value="GntR ligand-binding domain-like"/>
    <property type="match status" value="1"/>
</dbReference>
<evidence type="ECO:0000256" key="2">
    <source>
        <dbReference type="ARBA" id="ARBA00023125"/>
    </source>
</evidence>
<dbReference type="Gene3D" id="1.10.10.10">
    <property type="entry name" value="Winged helix-like DNA-binding domain superfamily/Winged helix DNA-binding domain"/>
    <property type="match status" value="1"/>
</dbReference>
<organism evidence="5 6">
    <name type="scientific">Glaciimonas immobilis</name>
    <dbReference type="NCBI Taxonomy" id="728004"/>
    <lineage>
        <taxon>Bacteria</taxon>
        <taxon>Pseudomonadati</taxon>
        <taxon>Pseudomonadota</taxon>
        <taxon>Betaproteobacteria</taxon>
        <taxon>Burkholderiales</taxon>
        <taxon>Oxalobacteraceae</taxon>
        <taxon>Glaciimonas</taxon>
    </lineage>
</organism>
<dbReference type="SMART" id="SM00345">
    <property type="entry name" value="HTH_GNTR"/>
    <property type="match status" value="1"/>
</dbReference>
<keyword evidence="3" id="KW-0804">Transcription</keyword>
<gene>
    <name evidence="5" type="ORF">HNR39_002554</name>
</gene>
<reference evidence="5 6" key="1">
    <citation type="submission" date="2020-08" db="EMBL/GenBank/DDBJ databases">
        <title>Genomic Encyclopedia of Type Strains, Phase IV (KMG-IV): sequencing the most valuable type-strain genomes for metagenomic binning, comparative biology and taxonomic classification.</title>
        <authorList>
            <person name="Goeker M."/>
        </authorList>
    </citation>
    <scope>NUCLEOTIDE SEQUENCE [LARGE SCALE GENOMIC DNA]</scope>
    <source>
        <strain evidence="5 6">DSM 23240</strain>
    </source>
</reference>
<dbReference type="InterPro" id="IPR011711">
    <property type="entry name" value="GntR_C"/>
</dbReference>
<keyword evidence="1" id="KW-0805">Transcription regulation</keyword>
<dbReference type="InterPro" id="IPR008920">
    <property type="entry name" value="TF_FadR/GntR_C"/>
</dbReference>
<feature type="domain" description="HTH gntR-type" evidence="4">
    <location>
        <begin position="10"/>
        <end position="78"/>
    </location>
</feature>
<dbReference type="InterPro" id="IPR036388">
    <property type="entry name" value="WH-like_DNA-bd_sf"/>
</dbReference>
<keyword evidence="5" id="KW-0670">Pyruvate</keyword>
<dbReference type="AlphaFoldDB" id="A0A840RU79"/>